<keyword evidence="1" id="KW-0472">Membrane</keyword>
<evidence type="ECO:0000313" key="3">
    <source>
        <dbReference type="Proteomes" id="UP000322699"/>
    </source>
</evidence>
<evidence type="ECO:0000256" key="1">
    <source>
        <dbReference type="SAM" id="Phobius"/>
    </source>
</evidence>
<dbReference type="RefSeq" id="WP_068260085.1">
    <property type="nucleotide sequence ID" value="NZ_LWSK01000014.1"/>
</dbReference>
<keyword evidence="1" id="KW-0812">Transmembrane</keyword>
<keyword evidence="1" id="KW-1133">Transmembrane helix</keyword>
<feature type="transmembrane region" description="Helical" evidence="1">
    <location>
        <begin position="47"/>
        <end position="68"/>
    </location>
</feature>
<dbReference type="Proteomes" id="UP000322699">
    <property type="component" value="Unassembled WGS sequence"/>
</dbReference>
<gene>
    <name evidence="2" type="ORF">LF1_20090</name>
</gene>
<dbReference type="AlphaFoldDB" id="A0A5B1CHS2"/>
<keyword evidence="3" id="KW-1185">Reference proteome</keyword>
<feature type="transmembrane region" description="Helical" evidence="1">
    <location>
        <begin position="21"/>
        <end position="41"/>
    </location>
</feature>
<name>A0A5B1CHS2_9BACT</name>
<organism evidence="2 3">
    <name type="scientific">Rubripirellula obstinata</name>
    <dbReference type="NCBI Taxonomy" id="406547"/>
    <lineage>
        <taxon>Bacteria</taxon>
        <taxon>Pseudomonadati</taxon>
        <taxon>Planctomycetota</taxon>
        <taxon>Planctomycetia</taxon>
        <taxon>Pirellulales</taxon>
        <taxon>Pirellulaceae</taxon>
        <taxon>Rubripirellula</taxon>
    </lineage>
</organism>
<accession>A0A5B1CHS2</accession>
<proteinExistence type="predicted"/>
<protein>
    <submittedName>
        <fullName evidence="2">Uncharacterized protein</fullName>
    </submittedName>
</protein>
<sequence length="267" mass="29327">MSNSASELYYQHSGRIGFAPLLVLFLGMPIIAALAAAYSYLVVWCPVIGYVNILFLGGFILASSFVLTTLARIGKSRSPIAMALLGLACGLVAVYSAWLFFIKALFEDQVSLVDLVTNPVALGNAVYFINQQGWWQPSGLAQWAISAVESGAILIGLTMAGWSSTDREVFCEDCGDWCEPFETMRLTPTEALLATNSNQLKPEELLTLEECTESDFPRFDAEVLQCNACKQLQAIRFDRVSQVMDDGQLKEKREDIPGVLIQRGDFG</sequence>
<reference evidence="2 3" key="1">
    <citation type="submission" date="2019-08" db="EMBL/GenBank/DDBJ databases">
        <title>Deep-cultivation of Planctomycetes and their phenomic and genomic characterization uncovers novel biology.</title>
        <authorList>
            <person name="Wiegand S."/>
            <person name="Jogler M."/>
            <person name="Boedeker C."/>
            <person name="Pinto D."/>
            <person name="Vollmers J."/>
            <person name="Rivas-Marin E."/>
            <person name="Kohn T."/>
            <person name="Peeters S.H."/>
            <person name="Heuer A."/>
            <person name="Rast P."/>
            <person name="Oberbeckmann S."/>
            <person name="Bunk B."/>
            <person name="Jeske O."/>
            <person name="Meyerdierks A."/>
            <person name="Storesund J.E."/>
            <person name="Kallscheuer N."/>
            <person name="Luecker S."/>
            <person name="Lage O.M."/>
            <person name="Pohl T."/>
            <person name="Merkel B.J."/>
            <person name="Hornburger P."/>
            <person name="Mueller R.-W."/>
            <person name="Bruemmer F."/>
            <person name="Labrenz M."/>
            <person name="Spormann A.M."/>
            <person name="Op Den Camp H."/>
            <person name="Overmann J."/>
            <person name="Amann R."/>
            <person name="Jetten M.S.M."/>
            <person name="Mascher T."/>
            <person name="Medema M.H."/>
            <person name="Devos D.P."/>
            <person name="Kaster A.-K."/>
            <person name="Ovreas L."/>
            <person name="Rohde M."/>
            <person name="Galperin M.Y."/>
            <person name="Jogler C."/>
        </authorList>
    </citation>
    <scope>NUCLEOTIDE SEQUENCE [LARGE SCALE GENOMIC DNA]</scope>
    <source>
        <strain evidence="2 3">LF1</strain>
    </source>
</reference>
<dbReference type="EMBL" id="VRLW01000001">
    <property type="protein sequence ID" value="KAA1259475.1"/>
    <property type="molecule type" value="Genomic_DNA"/>
</dbReference>
<dbReference type="OrthoDB" id="270909at2"/>
<feature type="transmembrane region" description="Helical" evidence="1">
    <location>
        <begin position="80"/>
        <end position="101"/>
    </location>
</feature>
<comment type="caution">
    <text evidence="2">The sequence shown here is derived from an EMBL/GenBank/DDBJ whole genome shotgun (WGS) entry which is preliminary data.</text>
</comment>
<evidence type="ECO:0000313" key="2">
    <source>
        <dbReference type="EMBL" id="KAA1259475.1"/>
    </source>
</evidence>